<evidence type="ECO:0008006" key="3">
    <source>
        <dbReference type="Google" id="ProtNLM"/>
    </source>
</evidence>
<evidence type="ECO:0000313" key="1">
    <source>
        <dbReference type="EMBL" id="PKY03684.1"/>
    </source>
</evidence>
<sequence>SFHEELLDKYPDADLFHHITSSPKCASSNQVFYLSPNLIAKYHDPSEIADVQKAIEVATHRGIPSPSILKTIKVQGCAYTIMNRIEGDTLDILWKDLPWFMTIKLGLQLRRCVKALRSVTSPTAGSLATGEIRSFYLEDRFGLPAHSRPTEIAHFTRFWGNFTGMRRALQVSKQQPQIPYSPD</sequence>
<dbReference type="Proteomes" id="UP000234254">
    <property type="component" value="Unassembled WGS sequence"/>
</dbReference>
<comment type="caution">
    <text evidence="1">The sequence shown here is derived from an EMBL/GenBank/DDBJ whole genome shotgun (WGS) entry which is preliminary data.</text>
</comment>
<organism evidence="1 2">
    <name type="scientific">Aspergillus campestris (strain IBT 28561)</name>
    <dbReference type="NCBI Taxonomy" id="1392248"/>
    <lineage>
        <taxon>Eukaryota</taxon>
        <taxon>Fungi</taxon>
        <taxon>Dikarya</taxon>
        <taxon>Ascomycota</taxon>
        <taxon>Pezizomycotina</taxon>
        <taxon>Eurotiomycetes</taxon>
        <taxon>Eurotiomycetidae</taxon>
        <taxon>Eurotiales</taxon>
        <taxon>Aspergillaceae</taxon>
        <taxon>Aspergillus</taxon>
        <taxon>Aspergillus subgen. Circumdati</taxon>
    </lineage>
</organism>
<dbReference type="AlphaFoldDB" id="A0A2I1D1D1"/>
<dbReference type="SUPFAM" id="SSF56112">
    <property type="entry name" value="Protein kinase-like (PK-like)"/>
    <property type="match status" value="1"/>
</dbReference>
<dbReference type="InterPro" id="IPR011009">
    <property type="entry name" value="Kinase-like_dom_sf"/>
</dbReference>
<dbReference type="RefSeq" id="XP_024692278.1">
    <property type="nucleotide sequence ID" value="XM_024833060.1"/>
</dbReference>
<dbReference type="VEuPathDB" id="FungiDB:P168DRAFT_212288"/>
<feature type="non-terminal residue" evidence="1">
    <location>
        <position position="183"/>
    </location>
</feature>
<dbReference type="GeneID" id="36540584"/>
<gene>
    <name evidence="1" type="ORF">P168DRAFT_212288</name>
</gene>
<dbReference type="EMBL" id="MSFM01000007">
    <property type="protein sequence ID" value="PKY03684.1"/>
    <property type="molecule type" value="Genomic_DNA"/>
</dbReference>
<accession>A0A2I1D1D1</accession>
<proteinExistence type="predicted"/>
<name>A0A2I1D1D1_ASPC2</name>
<dbReference type="OrthoDB" id="3250044at2759"/>
<feature type="non-terminal residue" evidence="1">
    <location>
        <position position="1"/>
    </location>
</feature>
<protein>
    <recommendedName>
        <fullName evidence="3">Aminoglycoside phosphotransferase domain-containing protein</fullName>
    </recommendedName>
</protein>
<keyword evidence="2" id="KW-1185">Reference proteome</keyword>
<reference evidence="1" key="1">
    <citation type="submission" date="2016-12" db="EMBL/GenBank/DDBJ databases">
        <title>The genomes of Aspergillus section Nigri reveals drivers in fungal speciation.</title>
        <authorList>
            <consortium name="DOE Joint Genome Institute"/>
            <person name="Vesth T.C."/>
            <person name="Nybo J."/>
            <person name="Theobald S."/>
            <person name="Brandl J."/>
            <person name="Frisvad J.C."/>
            <person name="Nielsen K.F."/>
            <person name="Lyhne E.K."/>
            <person name="Kogle M.E."/>
            <person name="Kuo A."/>
            <person name="Riley R."/>
            <person name="Clum A."/>
            <person name="Nolan M."/>
            <person name="Lipzen A."/>
            <person name="Salamov A."/>
            <person name="Henrissat B."/>
            <person name="Wiebenga A."/>
            <person name="De vries R.P."/>
            <person name="Grigoriev I.V."/>
            <person name="Mortensen U.H."/>
            <person name="Andersen M.R."/>
            <person name="Baker S.E."/>
        </authorList>
    </citation>
    <scope>NUCLEOTIDE SEQUENCE</scope>
    <source>
        <strain evidence="1">IBT 28561</strain>
    </source>
</reference>
<evidence type="ECO:0000313" key="2">
    <source>
        <dbReference type="Proteomes" id="UP000234254"/>
    </source>
</evidence>